<dbReference type="GO" id="GO:0003676">
    <property type="term" value="F:nucleic acid binding"/>
    <property type="evidence" value="ECO:0007669"/>
    <property type="project" value="InterPro"/>
</dbReference>
<keyword evidence="5" id="KW-0175">Coiled coil</keyword>
<keyword evidence="3" id="KW-0862">Zinc</keyword>
<evidence type="ECO:0000313" key="9">
    <source>
        <dbReference type="EMBL" id="KAF7819332.1"/>
    </source>
</evidence>
<dbReference type="Gene3D" id="4.10.60.10">
    <property type="entry name" value="Zinc finger, CCHC-type"/>
    <property type="match status" value="1"/>
</dbReference>
<feature type="domain" description="CCHC-type" evidence="7">
    <location>
        <begin position="46"/>
        <end position="60"/>
    </location>
</feature>
<dbReference type="AlphaFoldDB" id="A0A834TE55"/>
<dbReference type="Pfam" id="PF00098">
    <property type="entry name" value="zf-CCHC"/>
    <property type="match status" value="1"/>
</dbReference>
<feature type="domain" description="GRF-type" evidence="8">
    <location>
        <begin position="83"/>
        <end position="127"/>
    </location>
</feature>
<evidence type="ECO:0000256" key="1">
    <source>
        <dbReference type="ARBA" id="ARBA00022723"/>
    </source>
</evidence>
<dbReference type="Pfam" id="PF06839">
    <property type="entry name" value="Zn_ribbon_GRF"/>
    <property type="match status" value="1"/>
</dbReference>
<keyword evidence="9" id="KW-0540">Nuclease</keyword>
<protein>
    <submittedName>
        <fullName evidence="9">Endonuclease VIII-like 3</fullName>
    </submittedName>
</protein>
<feature type="region of interest" description="Disordered" evidence="6">
    <location>
        <begin position="1"/>
        <end position="37"/>
    </location>
</feature>
<name>A0A834TE55_9FABA</name>
<organism evidence="9 10">
    <name type="scientific">Senna tora</name>
    <dbReference type="NCBI Taxonomy" id="362788"/>
    <lineage>
        <taxon>Eukaryota</taxon>
        <taxon>Viridiplantae</taxon>
        <taxon>Streptophyta</taxon>
        <taxon>Embryophyta</taxon>
        <taxon>Tracheophyta</taxon>
        <taxon>Spermatophyta</taxon>
        <taxon>Magnoliopsida</taxon>
        <taxon>eudicotyledons</taxon>
        <taxon>Gunneridae</taxon>
        <taxon>Pentapetalae</taxon>
        <taxon>rosids</taxon>
        <taxon>fabids</taxon>
        <taxon>Fabales</taxon>
        <taxon>Fabaceae</taxon>
        <taxon>Caesalpinioideae</taxon>
        <taxon>Cassia clade</taxon>
        <taxon>Senna</taxon>
    </lineage>
</organism>
<reference evidence="9" key="1">
    <citation type="submission" date="2020-09" db="EMBL/GenBank/DDBJ databases">
        <title>Genome-Enabled Discovery of Anthraquinone Biosynthesis in Senna tora.</title>
        <authorList>
            <person name="Kang S.-H."/>
            <person name="Pandey R.P."/>
            <person name="Lee C.-M."/>
            <person name="Sim J.-S."/>
            <person name="Jeong J.-T."/>
            <person name="Choi B.-S."/>
            <person name="Jung M."/>
            <person name="Ginzburg D."/>
            <person name="Zhao K."/>
            <person name="Won S.Y."/>
            <person name="Oh T.-J."/>
            <person name="Yu Y."/>
            <person name="Kim N.-H."/>
            <person name="Lee O.R."/>
            <person name="Lee T.-H."/>
            <person name="Bashyal P."/>
            <person name="Kim T.-S."/>
            <person name="Lee W.-H."/>
            <person name="Kawkins C."/>
            <person name="Kim C.-K."/>
            <person name="Kim J.S."/>
            <person name="Ahn B.O."/>
            <person name="Rhee S.Y."/>
            <person name="Sohng J.K."/>
        </authorList>
    </citation>
    <scope>NUCLEOTIDE SEQUENCE</scope>
    <source>
        <tissue evidence="9">Leaf</tissue>
    </source>
</reference>
<keyword evidence="2 4" id="KW-0863">Zinc-finger</keyword>
<gene>
    <name evidence="9" type="ORF">G2W53_024787</name>
</gene>
<dbReference type="Proteomes" id="UP000634136">
    <property type="component" value="Unassembled WGS sequence"/>
</dbReference>
<dbReference type="OrthoDB" id="2425403at2759"/>
<evidence type="ECO:0000256" key="4">
    <source>
        <dbReference type="PROSITE-ProRule" id="PRU00047"/>
    </source>
</evidence>
<evidence type="ECO:0000256" key="5">
    <source>
        <dbReference type="SAM" id="Coils"/>
    </source>
</evidence>
<keyword evidence="9" id="KW-0255">Endonuclease</keyword>
<dbReference type="PROSITE" id="PS50158">
    <property type="entry name" value="ZF_CCHC"/>
    <property type="match status" value="1"/>
</dbReference>
<dbReference type="InterPro" id="IPR001878">
    <property type="entry name" value="Znf_CCHC"/>
</dbReference>
<evidence type="ECO:0000256" key="3">
    <source>
        <dbReference type="ARBA" id="ARBA00022833"/>
    </source>
</evidence>
<evidence type="ECO:0000259" key="8">
    <source>
        <dbReference type="PROSITE" id="PS51999"/>
    </source>
</evidence>
<keyword evidence="9" id="KW-0378">Hydrolase</keyword>
<dbReference type="InterPro" id="IPR010666">
    <property type="entry name" value="Znf_GRF"/>
</dbReference>
<evidence type="ECO:0000313" key="10">
    <source>
        <dbReference type="Proteomes" id="UP000634136"/>
    </source>
</evidence>
<dbReference type="PROSITE" id="PS51999">
    <property type="entry name" value="ZF_GRF"/>
    <property type="match status" value="1"/>
</dbReference>
<evidence type="ECO:0000256" key="6">
    <source>
        <dbReference type="SAM" id="MobiDB-lite"/>
    </source>
</evidence>
<dbReference type="GO" id="GO:0008270">
    <property type="term" value="F:zinc ion binding"/>
    <property type="evidence" value="ECO:0007669"/>
    <property type="project" value="UniProtKB-KW"/>
</dbReference>
<sequence length="648" mass="73071">MAMTIVSDSGPSIPSHPEHRPQECGPQPLAGTSASKRKRRMLTDTCFRCRQQGHWARHCPLNSPTTKSHTPVVEDSGIAKIQCRCGYGFCEIRTATTNPLNIGRNYYVCPIKRGKKCSNFVKWCDAPINESDLRPPPYKYPECRCGAGVCRKERENTFPNAGYFTCPVPKDHGSCGFHLWENMLLDTTSVVPVQKSSQGSVHFNWVDNQVDETNGRVLNIGSENFKRMRIVNDSQCSPISAVSEVPEEASAEREDHNGAVALSTLKDSHFPEFEFADDLVDLDMTNTMSWDSIVEEARLLSTLRRFPSQQREVERKILTIGDAPFGSISCLSPACFSKFLRSHFRISIDPVAGSLPMGWLGRLVFFTPSQGLKLSPPQPLFCCIFPSFNAIVVPKQESIRDASYSESKQLVISNSSQPVEHSTLCHTETFTDIVSPNKSPGSKKRPMSKAERQRQMALFAQQQLLDDLESLDPLDHESMREAAEATFDVLDSLSVNYQQFSEHVWEFINCASSLAEIQNSMENEFSPQEHIQRYEEEEVRLAAIRDNYFKTKVSLEESHQLSESLREEASRLKAMLLLIENQLATCESETSMIETNLGEIKRNMREAETSFKVAAEKAEMARKLNEAREENQRAAITAMENARLELEK</sequence>
<evidence type="ECO:0000259" key="7">
    <source>
        <dbReference type="PROSITE" id="PS50158"/>
    </source>
</evidence>
<evidence type="ECO:0000256" key="2">
    <source>
        <dbReference type="ARBA" id="ARBA00022771"/>
    </source>
</evidence>
<feature type="compositionally biased region" description="Polar residues" evidence="6">
    <location>
        <begin position="1"/>
        <end position="12"/>
    </location>
</feature>
<keyword evidence="10" id="KW-1185">Reference proteome</keyword>
<dbReference type="InterPro" id="IPR036875">
    <property type="entry name" value="Znf_CCHC_sf"/>
</dbReference>
<dbReference type="PANTHER" id="PTHR33680">
    <property type="entry name" value="OS07G0190500 PROTEIN"/>
    <property type="match status" value="1"/>
</dbReference>
<keyword evidence="1" id="KW-0479">Metal-binding</keyword>
<dbReference type="EMBL" id="JAAIUW010000008">
    <property type="protein sequence ID" value="KAF7819332.1"/>
    <property type="molecule type" value="Genomic_DNA"/>
</dbReference>
<feature type="coiled-coil region" evidence="5">
    <location>
        <begin position="555"/>
        <end position="582"/>
    </location>
</feature>
<dbReference type="SMART" id="SM00343">
    <property type="entry name" value="ZnF_C2HC"/>
    <property type="match status" value="1"/>
</dbReference>
<comment type="caution">
    <text evidence="9">The sequence shown here is derived from an EMBL/GenBank/DDBJ whole genome shotgun (WGS) entry which is preliminary data.</text>
</comment>
<dbReference type="SUPFAM" id="SSF57756">
    <property type="entry name" value="Retrovirus zinc finger-like domains"/>
    <property type="match status" value="1"/>
</dbReference>
<dbReference type="PANTHER" id="PTHR33680:SF1">
    <property type="entry name" value="OS05G0489500 PROTEIN"/>
    <property type="match status" value="1"/>
</dbReference>
<dbReference type="GO" id="GO:0004519">
    <property type="term" value="F:endonuclease activity"/>
    <property type="evidence" value="ECO:0007669"/>
    <property type="project" value="UniProtKB-KW"/>
</dbReference>
<proteinExistence type="predicted"/>
<accession>A0A834TE55</accession>